<dbReference type="InterPro" id="IPR029526">
    <property type="entry name" value="PGBD"/>
</dbReference>
<evidence type="ECO:0000256" key="1">
    <source>
        <dbReference type="SAM" id="MobiDB-lite"/>
    </source>
</evidence>
<feature type="region of interest" description="Disordered" evidence="1">
    <location>
        <begin position="119"/>
        <end position="140"/>
    </location>
</feature>
<accession>A0AAV8X0H4</accession>
<dbReference type="PANTHER" id="PTHR47272">
    <property type="entry name" value="DDE_TNP_1_7 DOMAIN-CONTAINING PROTEIN"/>
    <property type="match status" value="1"/>
</dbReference>
<evidence type="ECO:0000313" key="3">
    <source>
        <dbReference type="EMBL" id="KAJ8932025.1"/>
    </source>
</evidence>
<dbReference type="Proteomes" id="UP001162156">
    <property type="component" value="Unassembled WGS sequence"/>
</dbReference>
<reference evidence="3" key="1">
    <citation type="journal article" date="2023" name="Insect Mol. Biol.">
        <title>Genome sequencing provides insights into the evolution of gene families encoding plant cell wall-degrading enzymes in longhorned beetles.</title>
        <authorList>
            <person name="Shin N.R."/>
            <person name="Okamura Y."/>
            <person name="Kirsch R."/>
            <person name="Pauchet Y."/>
        </authorList>
    </citation>
    <scope>NUCLEOTIDE SEQUENCE</scope>
    <source>
        <strain evidence="3">RBIC_L_NR</strain>
    </source>
</reference>
<sequence length="140" mass="16043">MTRGDIDYRVSKMDVTYCKWHDNKVVHLICNYHGTNSTTVKRMQKDGSRKDIACPEIVPDYNRYMGGVDRADRLRQAYCINRRSKKMTMIPEDKVSLLEFRRGVSLGLMSHENAAIKRSGISGARNSPRSSPYDTPTILE</sequence>
<dbReference type="Pfam" id="PF13843">
    <property type="entry name" value="DDE_Tnp_1_7"/>
    <property type="match status" value="1"/>
</dbReference>
<proteinExistence type="predicted"/>
<feature type="compositionally biased region" description="Polar residues" evidence="1">
    <location>
        <begin position="124"/>
        <end position="134"/>
    </location>
</feature>
<organism evidence="3 4">
    <name type="scientific">Rhamnusium bicolor</name>
    <dbReference type="NCBI Taxonomy" id="1586634"/>
    <lineage>
        <taxon>Eukaryota</taxon>
        <taxon>Metazoa</taxon>
        <taxon>Ecdysozoa</taxon>
        <taxon>Arthropoda</taxon>
        <taxon>Hexapoda</taxon>
        <taxon>Insecta</taxon>
        <taxon>Pterygota</taxon>
        <taxon>Neoptera</taxon>
        <taxon>Endopterygota</taxon>
        <taxon>Coleoptera</taxon>
        <taxon>Polyphaga</taxon>
        <taxon>Cucujiformia</taxon>
        <taxon>Chrysomeloidea</taxon>
        <taxon>Cerambycidae</taxon>
        <taxon>Lepturinae</taxon>
        <taxon>Rhagiini</taxon>
        <taxon>Rhamnusium</taxon>
    </lineage>
</organism>
<dbReference type="EMBL" id="JANEYF010004168">
    <property type="protein sequence ID" value="KAJ8932025.1"/>
    <property type="molecule type" value="Genomic_DNA"/>
</dbReference>
<evidence type="ECO:0000259" key="2">
    <source>
        <dbReference type="Pfam" id="PF13843"/>
    </source>
</evidence>
<dbReference type="AlphaFoldDB" id="A0AAV8X0H4"/>
<protein>
    <recommendedName>
        <fullName evidence="2">PiggyBac transposable element-derived protein domain-containing protein</fullName>
    </recommendedName>
</protein>
<evidence type="ECO:0000313" key="4">
    <source>
        <dbReference type="Proteomes" id="UP001162156"/>
    </source>
</evidence>
<keyword evidence="4" id="KW-1185">Reference proteome</keyword>
<comment type="caution">
    <text evidence="3">The sequence shown here is derived from an EMBL/GenBank/DDBJ whole genome shotgun (WGS) entry which is preliminary data.</text>
</comment>
<gene>
    <name evidence="3" type="ORF">NQ314_015019</name>
</gene>
<feature type="domain" description="PiggyBac transposable element-derived protein" evidence="2">
    <location>
        <begin position="1"/>
        <end position="88"/>
    </location>
</feature>
<name>A0AAV8X0H4_9CUCU</name>